<evidence type="ECO:0000313" key="1">
    <source>
        <dbReference type="EMBL" id="CAA9544470.1"/>
    </source>
</evidence>
<gene>
    <name evidence="1" type="ORF">AVDCRST_MAG59-1147</name>
</gene>
<proteinExistence type="predicted"/>
<organism evidence="1">
    <name type="scientific">uncultured Thermomicrobiales bacterium</name>
    <dbReference type="NCBI Taxonomy" id="1645740"/>
    <lineage>
        <taxon>Bacteria</taxon>
        <taxon>Pseudomonadati</taxon>
        <taxon>Thermomicrobiota</taxon>
        <taxon>Thermomicrobia</taxon>
        <taxon>Thermomicrobiales</taxon>
        <taxon>environmental samples</taxon>
    </lineage>
</organism>
<accession>A0A6J4UC96</accession>
<name>A0A6J4UC96_9BACT</name>
<dbReference type="EMBL" id="CADCWF010000070">
    <property type="protein sequence ID" value="CAA9544470.1"/>
    <property type="molecule type" value="Genomic_DNA"/>
</dbReference>
<protein>
    <submittedName>
        <fullName evidence="1">Uncharacterized protein</fullName>
    </submittedName>
</protein>
<sequence length="95" mass="10289">MPVKIDTADGFLTPLIVCDECGEPIRDARDGNYHWQADGDGPGPGRRFAFFTHKACCDAFERGRGGAAAWYAMELSDLLPRLAASLRLGLAAMSE</sequence>
<reference evidence="1" key="1">
    <citation type="submission" date="2020-02" db="EMBL/GenBank/DDBJ databases">
        <authorList>
            <person name="Meier V. D."/>
        </authorList>
    </citation>
    <scope>NUCLEOTIDE SEQUENCE</scope>
    <source>
        <strain evidence="1">AVDCRST_MAG59</strain>
    </source>
</reference>
<dbReference type="AlphaFoldDB" id="A0A6J4UC96"/>